<sequence length="359" mass="39923">MLKKSTLCIALSTILAGATVQAATIYEKENGDNLKVYGEVGVGGHIGADYEYGEFYTDDKSYIDDSFATLGLKGEYEAIYYRLEVDYERENWAYGSGDLELTIDKLFIGYKFYKNHAIEVGLTDTALDDYDKYGDFTFDTTVETGEAGDQENTIKYEGSFSDFKMGLSYSYEGESSSGSELGDIINGYVGYFSDYVDVVIGAETRSGSEGISKYGEQTLFSLGLRAYITDDFAIGLNGYIENEDIAQTSTVISISNDFEKTSSFNNYQTLKNQGGLVSARYTLNKKVEFTGSLNYEEYEIWDINSTYGVSPDSEFSWGKERIWGTLGVNFKPTSSVIFALEGNFGEAAQDAYAYARVYF</sequence>
<dbReference type="Gene3D" id="2.40.160.10">
    <property type="entry name" value="Porin"/>
    <property type="match status" value="1"/>
</dbReference>
<comment type="caution">
    <text evidence="2">The sequence shown here is derived from an EMBL/GenBank/DDBJ whole genome shotgun (WGS) entry which is preliminary data.</text>
</comment>
<evidence type="ECO:0000313" key="2">
    <source>
        <dbReference type="EMBL" id="MEL0660348.1"/>
    </source>
</evidence>
<protein>
    <submittedName>
        <fullName evidence="2">Porin</fullName>
    </submittedName>
</protein>
<name>A0ABU9HEL9_9GAMM</name>
<dbReference type="RefSeq" id="WP_341628809.1">
    <property type="nucleotide sequence ID" value="NZ_JBAKBA010000040.1"/>
</dbReference>
<reference evidence="2 3" key="1">
    <citation type="submission" date="2024-02" db="EMBL/GenBank/DDBJ databases">
        <title>Bacteria isolated from the canopy kelp, Nereocystis luetkeana.</title>
        <authorList>
            <person name="Pfister C.A."/>
            <person name="Younker I.T."/>
            <person name="Light S.H."/>
        </authorList>
    </citation>
    <scope>NUCLEOTIDE SEQUENCE [LARGE SCALE GENOMIC DNA]</scope>
    <source>
        <strain evidence="2 3">TI.2.07</strain>
    </source>
</reference>
<feature type="chain" id="PRO_5047221410" evidence="1">
    <location>
        <begin position="23"/>
        <end position="359"/>
    </location>
</feature>
<dbReference type="Proteomes" id="UP001366060">
    <property type="component" value="Unassembled WGS sequence"/>
</dbReference>
<proteinExistence type="predicted"/>
<dbReference type="InterPro" id="IPR023614">
    <property type="entry name" value="Porin_dom_sf"/>
</dbReference>
<keyword evidence="1" id="KW-0732">Signal</keyword>
<feature type="signal peptide" evidence="1">
    <location>
        <begin position="1"/>
        <end position="22"/>
    </location>
</feature>
<accession>A0ABU9HEL9</accession>
<keyword evidence="3" id="KW-1185">Reference proteome</keyword>
<gene>
    <name evidence="2" type="ORF">V6255_14510</name>
</gene>
<organism evidence="2 3">
    <name type="scientific">Psychromonas arctica</name>
    <dbReference type="NCBI Taxonomy" id="168275"/>
    <lineage>
        <taxon>Bacteria</taxon>
        <taxon>Pseudomonadati</taxon>
        <taxon>Pseudomonadota</taxon>
        <taxon>Gammaproteobacteria</taxon>
        <taxon>Alteromonadales</taxon>
        <taxon>Psychromonadaceae</taxon>
        <taxon>Psychromonas</taxon>
    </lineage>
</organism>
<dbReference type="SUPFAM" id="SSF56935">
    <property type="entry name" value="Porins"/>
    <property type="match status" value="1"/>
</dbReference>
<evidence type="ECO:0000256" key="1">
    <source>
        <dbReference type="SAM" id="SignalP"/>
    </source>
</evidence>
<dbReference type="EMBL" id="JBAKBA010000040">
    <property type="protein sequence ID" value="MEL0660348.1"/>
    <property type="molecule type" value="Genomic_DNA"/>
</dbReference>
<evidence type="ECO:0000313" key="3">
    <source>
        <dbReference type="Proteomes" id="UP001366060"/>
    </source>
</evidence>